<feature type="domain" description="Enoyl reductase (ER)" evidence="3">
    <location>
        <begin position="21"/>
        <end position="342"/>
    </location>
</feature>
<gene>
    <name evidence="4" type="ORF">BPSY_0157</name>
</gene>
<dbReference type="Pfam" id="PF08240">
    <property type="entry name" value="ADH_N"/>
    <property type="match status" value="1"/>
</dbReference>
<dbReference type="PANTHER" id="PTHR44154">
    <property type="entry name" value="QUINONE OXIDOREDUCTASE"/>
    <property type="match status" value="1"/>
</dbReference>
<keyword evidence="2" id="KW-0560">Oxidoreductase</keyword>
<dbReference type="InterPro" id="IPR014182">
    <property type="entry name" value="ADH_Zn_typ-1"/>
</dbReference>
<dbReference type="InterPro" id="IPR020843">
    <property type="entry name" value="ER"/>
</dbReference>
<dbReference type="NCBIfam" id="TIGR02817">
    <property type="entry name" value="adh_fam_1"/>
    <property type="match status" value="1"/>
</dbReference>
<evidence type="ECO:0000256" key="1">
    <source>
        <dbReference type="ARBA" id="ARBA00022857"/>
    </source>
</evidence>
<organism evidence="4 5">
    <name type="scientific">Bifidobacterium psychraerophilum</name>
    <dbReference type="NCBI Taxonomy" id="218140"/>
    <lineage>
        <taxon>Bacteria</taxon>
        <taxon>Bacillati</taxon>
        <taxon>Actinomycetota</taxon>
        <taxon>Actinomycetes</taxon>
        <taxon>Bifidobacteriales</taxon>
        <taxon>Bifidobacteriaceae</taxon>
        <taxon>Bifidobacterium</taxon>
    </lineage>
</organism>
<dbReference type="InterPro" id="IPR013154">
    <property type="entry name" value="ADH-like_N"/>
</dbReference>
<dbReference type="CDD" id="cd08252">
    <property type="entry name" value="AL_MDR"/>
    <property type="match status" value="1"/>
</dbReference>
<dbReference type="InterPro" id="IPR011032">
    <property type="entry name" value="GroES-like_sf"/>
</dbReference>
<dbReference type="SUPFAM" id="SSF51735">
    <property type="entry name" value="NAD(P)-binding Rossmann-fold domains"/>
    <property type="match status" value="1"/>
</dbReference>
<evidence type="ECO:0000259" key="3">
    <source>
        <dbReference type="SMART" id="SM00829"/>
    </source>
</evidence>
<sequence length="344" mass="37486">MNNIDSHSPETMTAVVSRAGGSLDNPDALTDAVVAMPDRPKGHDLLVAVKAISVNPVDVKIRAGGNRSGKERILGWDAVGEVIATGPDVTLFKAGERVWYAGDITHPGSYAQYQLVDERIVGHAPSSLDDASAAALPLTGLTAWEALFDKLKLHEGSRGTLLVVGAAGGVGSMIIQLAKQLTQVRVIALASQEESRRWVNDLGADSVIDYHGKDALRSIRQEAPDGVDWTFSAYSKGNIALFNAVMRPFGEIVAIDDERDLDWYSLKDKALSWHWEFMFARAKHHAPDMIRQHRILESLADLANQGVIRSTVTQHLSPIDARTLRQAHHMVESGHMIGKVTLSR</sequence>
<dbReference type="GO" id="GO:0008270">
    <property type="term" value="F:zinc ion binding"/>
    <property type="evidence" value="ECO:0007669"/>
    <property type="project" value="InterPro"/>
</dbReference>
<keyword evidence="2" id="KW-0862">Zinc</keyword>
<dbReference type="InterPro" id="IPR036291">
    <property type="entry name" value="NAD(P)-bd_dom_sf"/>
</dbReference>
<dbReference type="AlphaFoldDB" id="A0A087CLX9"/>
<comment type="caution">
    <text evidence="4">The sequence shown here is derived from an EMBL/GenBank/DDBJ whole genome shotgun (WGS) entry which is preliminary data.</text>
</comment>
<keyword evidence="1" id="KW-0521">NADP</keyword>
<dbReference type="PANTHER" id="PTHR44154:SF1">
    <property type="entry name" value="QUINONE OXIDOREDUCTASE"/>
    <property type="match status" value="1"/>
</dbReference>
<evidence type="ECO:0000313" key="4">
    <source>
        <dbReference type="EMBL" id="KFI84279.1"/>
    </source>
</evidence>
<dbReference type="STRING" id="218140.BPSY_0157"/>
<evidence type="ECO:0000256" key="2">
    <source>
        <dbReference type="RuleBase" id="RU364000"/>
    </source>
</evidence>
<proteinExistence type="inferred from homology"/>
<dbReference type="RefSeq" id="WP_033495993.1">
    <property type="nucleotide sequence ID" value="NZ_JGZI01000002.1"/>
</dbReference>
<comment type="similarity">
    <text evidence="2">Belongs to the zinc-containing alcohol dehydrogenase family. Quinone oxidoreductase subfamily.</text>
</comment>
<evidence type="ECO:0000313" key="5">
    <source>
        <dbReference type="Proteomes" id="UP000029050"/>
    </source>
</evidence>
<dbReference type="Gene3D" id="3.90.180.10">
    <property type="entry name" value="Medium-chain alcohol dehydrogenases, catalytic domain"/>
    <property type="match status" value="1"/>
</dbReference>
<reference evidence="4 5" key="1">
    <citation type="submission" date="2014-03" db="EMBL/GenBank/DDBJ databases">
        <title>Genomics of Bifidobacteria.</title>
        <authorList>
            <person name="Ventura M."/>
            <person name="Milani C."/>
            <person name="Lugli G.A."/>
        </authorList>
    </citation>
    <scope>NUCLEOTIDE SEQUENCE [LARGE SCALE GENOMIC DNA]</scope>
    <source>
        <strain evidence="4 5">LMG 21775</strain>
    </source>
</reference>
<dbReference type="GO" id="GO:0016491">
    <property type="term" value="F:oxidoreductase activity"/>
    <property type="evidence" value="ECO:0007669"/>
    <property type="project" value="UniProtKB-KW"/>
</dbReference>
<protein>
    <recommendedName>
        <fullName evidence="2">Zinc-type alcohol dehydrogenase-like protein</fullName>
    </recommendedName>
</protein>
<dbReference type="Proteomes" id="UP000029050">
    <property type="component" value="Unassembled WGS sequence"/>
</dbReference>
<dbReference type="Gene3D" id="3.40.50.720">
    <property type="entry name" value="NAD(P)-binding Rossmann-like Domain"/>
    <property type="match status" value="1"/>
</dbReference>
<keyword evidence="2" id="KW-0479">Metal-binding</keyword>
<accession>A0A087CLX9</accession>
<dbReference type="Pfam" id="PF13602">
    <property type="entry name" value="ADH_zinc_N_2"/>
    <property type="match status" value="1"/>
</dbReference>
<name>A0A087CLX9_9BIFI</name>
<dbReference type="SMART" id="SM00829">
    <property type="entry name" value="PKS_ER"/>
    <property type="match status" value="1"/>
</dbReference>
<dbReference type="eggNOG" id="COG0604">
    <property type="taxonomic scope" value="Bacteria"/>
</dbReference>
<dbReference type="InterPro" id="IPR051603">
    <property type="entry name" value="Zinc-ADH_QOR/CCCR"/>
</dbReference>
<dbReference type="EMBL" id="JGZI01000002">
    <property type="protein sequence ID" value="KFI84279.1"/>
    <property type="molecule type" value="Genomic_DNA"/>
</dbReference>
<dbReference type="SUPFAM" id="SSF50129">
    <property type="entry name" value="GroES-like"/>
    <property type="match status" value="1"/>
</dbReference>
<keyword evidence="5" id="KW-1185">Reference proteome</keyword>
<dbReference type="GeneID" id="98299399"/>